<evidence type="ECO:0000256" key="1">
    <source>
        <dbReference type="ARBA" id="ARBA00004196"/>
    </source>
</evidence>
<reference evidence="5" key="1">
    <citation type="submission" date="2023-04" db="EMBL/GenBank/DDBJ databases">
        <title>Ambrosiozyma monospora NBRC 1965.</title>
        <authorList>
            <person name="Ichikawa N."/>
            <person name="Sato H."/>
            <person name="Tonouchi N."/>
        </authorList>
    </citation>
    <scope>NUCLEOTIDE SEQUENCE</scope>
    <source>
        <strain evidence="5">NBRC 1965</strain>
    </source>
</reference>
<dbReference type="SUPFAM" id="SSF52058">
    <property type="entry name" value="L domain-like"/>
    <property type="match status" value="1"/>
</dbReference>
<keyword evidence="3" id="KW-0325">Glycoprotein</keyword>
<evidence type="ECO:0000256" key="2">
    <source>
        <dbReference type="ARBA" id="ARBA00022729"/>
    </source>
</evidence>
<dbReference type="GO" id="GO:0005886">
    <property type="term" value="C:plasma membrane"/>
    <property type="evidence" value="ECO:0007669"/>
    <property type="project" value="TreeGrafter"/>
</dbReference>
<dbReference type="GO" id="GO:0009277">
    <property type="term" value="C:fungal-type cell wall"/>
    <property type="evidence" value="ECO:0007669"/>
    <property type="project" value="TreeGrafter"/>
</dbReference>
<evidence type="ECO:0000313" key="6">
    <source>
        <dbReference type="Proteomes" id="UP001165063"/>
    </source>
</evidence>
<keyword evidence="6" id="KW-1185">Reference proteome</keyword>
<keyword evidence="2" id="KW-0732">Signal</keyword>
<name>A0A9W6YT54_AMBMO</name>
<dbReference type="AlphaFoldDB" id="A0A9W6YT54"/>
<comment type="caution">
    <text evidence="5">The sequence shown here is derived from an EMBL/GenBank/DDBJ whole genome shotgun (WGS) entry which is preliminary data.</text>
</comment>
<dbReference type="PANTHER" id="PTHR31018">
    <property type="entry name" value="SPORULATION-SPECIFIC PROTEIN-RELATED"/>
    <property type="match status" value="1"/>
</dbReference>
<organism evidence="5 6">
    <name type="scientific">Ambrosiozyma monospora</name>
    <name type="common">Yeast</name>
    <name type="synonym">Endomycopsis monosporus</name>
    <dbReference type="NCBI Taxonomy" id="43982"/>
    <lineage>
        <taxon>Eukaryota</taxon>
        <taxon>Fungi</taxon>
        <taxon>Dikarya</taxon>
        <taxon>Ascomycota</taxon>
        <taxon>Saccharomycotina</taxon>
        <taxon>Pichiomycetes</taxon>
        <taxon>Pichiales</taxon>
        <taxon>Pichiaceae</taxon>
        <taxon>Ambrosiozyma</taxon>
    </lineage>
</organism>
<sequence>MDIDSIEWRVLPILSHANFNRGIKKIKSVVMQDTSLTGFVGFNVEKLNRLNINNNRFLERIESTVKEVDGELVIAANSKGLKVILSDLEYAEKVVIKDADEVDIGNLENVKQNAEFINNKFTQLDVPHLKEVGASLSISKNANLERADFSSLTDVGGGLIVIDNMELNKIDCFPSLKTIGGAIEFRGDIEESSMQQLRLVKGSAIVKSSSSSFDCKNWIENQVSDVVRGGKIECGSGNSKTTEVFLVDDNGDITKGAAGVNEMKDQGKESGPEEIETKTSESSGHKLLSRFSTKGTYGIVIPSFAWGFITCLSFW</sequence>
<evidence type="ECO:0000256" key="4">
    <source>
        <dbReference type="SAM" id="MobiDB-lite"/>
    </source>
</evidence>
<feature type="region of interest" description="Disordered" evidence="4">
    <location>
        <begin position="261"/>
        <end position="282"/>
    </location>
</feature>
<dbReference type="GO" id="GO:0009986">
    <property type="term" value="C:cell surface"/>
    <property type="evidence" value="ECO:0007669"/>
    <property type="project" value="TreeGrafter"/>
</dbReference>
<protein>
    <submittedName>
        <fullName evidence="5">Unnamed protein product</fullName>
    </submittedName>
</protein>
<proteinExistence type="predicted"/>
<dbReference type="EMBL" id="BSXU01000729">
    <property type="protein sequence ID" value="GMG21606.1"/>
    <property type="molecule type" value="Genomic_DNA"/>
</dbReference>
<feature type="compositionally biased region" description="Basic and acidic residues" evidence="4">
    <location>
        <begin position="262"/>
        <end position="279"/>
    </location>
</feature>
<evidence type="ECO:0000313" key="5">
    <source>
        <dbReference type="EMBL" id="GMG21606.1"/>
    </source>
</evidence>
<evidence type="ECO:0000256" key="3">
    <source>
        <dbReference type="ARBA" id="ARBA00023180"/>
    </source>
</evidence>
<gene>
    <name evidence="5" type="ORF">Amon01_000212900</name>
</gene>
<dbReference type="InterPro" id="IPR051648">
    <property type="entry name" value="CWI-Assembly_Regulator"/>
</dbReference>
<accession>A0A9W6YT54</accession>
<dbReference type="PANTHER" id="PTHR31018:SF3">
    <property type="entry name" value="RECEPTOR PROTEIN-TYROSINE KINASE"/>
    <property type="match status" value="1"/>
</dbReference>
<dbReference type="OrthoDB" id="536881at2759"/>
<dbReference type="Proteomes" id="UP001165063">
    <property type="component" value="Unassembled WGS sequence"/>
</dbReference>
<comment type="subcellular location">
    <subcellularLocation>
        <location evidence="1">Cell envelope</location>
    </subcellularLocation>
</comment>
<dbReference type="GO" id="GO:0031505">
    <property type="term" value="P:fungal-type cell wall organization"/>
    <property type="evidence" value="ECO:0007669"/>
    <property type="project" value="TreeGrafter"/>
</dbReference>